<dbReference type="AlphaFoldDB" id="A0A0L0T1P6"/>
<gene>
    <name evidence="2" type="ORF">AMAG_12670</name>
</gene>
<feature type="transmembrane region" description="Helical" evidence="1">
    <location>
        <begin position="51"/>
        <end position="75"/>
    </location>
</feature>
<evidence type="ECO:0000313" key="3">
    <source>
        <dbReference type="Proteomes" id="UP000054350"/>
    </source>
</evidence>
<proteinExistence type="predicted"/>
<keyword evidence="3" id="KW-1185">Reference proteome</keyword>
<name>A0A0L0T1P6_ALLM3</name>
<dbReference type="EMBL" id="GG745357">
    <property type="protein sequence ID" value="KNE68494.1"/>
    <property type="molecule type" value="Genomic_DNA"/>
</dbReference>
<organism evidence="2 3">
    <name type="scientific">Allomyces macrogynus (strain ATCC 38327)</name>
    <name type="common">Allomyces javanicus var. macrogynus</name>
    <dbReference type="NCBI Taxonomy" id="578462"/>
    <lineage>
        <taxon>Eukaryota</taxon>
        <taxon>Fungi</taxon>
        <taxon>Fungi incertae sedis</taxon>
        <taxon>Blastocladiomycota</taxon>
        <taxon>Blastocladiomycetes</taxon>
        <taxon>Blastocladiales</taxon>
        <taxon>Blastocladiaceae</taxon>
        <taxon>Allomyces</taxon>
    </lineage>
</organism>
<evidence type="ECO:0000256" key="1">
    <source>
        <dbReference type="SAM" id="Phobius"/>
    </source>
</evidence>
<accession>A0A0L0T1P6</accession>
<evidence type="ECO:0000313" key="2">
    <source>
        <dbReference type="EMBL" id="KNE68494.1"/>
    </source>
</evidence>
<sequence length="119" mass="12809">MGPGSLYIFLLTCGYAILVSIIVALPKSNADDQATQTLREIRSLGVTDSGYYLRLVLVGCSGIMLTLALVGHFVFHIMSPVYASTFHSAAATSTRVSSRAVRYARPWISAAFGPRQPAQ</sequence>
<keyword evidence="1" id="KW-1133">Transmembrane helix</keyword>
<dbReference type="OrthoDB" id="5638415at2759"/>
<feature type="transmembrane region" description="Helical" evidence="1">
    <location>
        <begin position="6"/>
        <end position="25"/>
    </location>
</feature>
<reference evidence="2 3" key="1">
    <citation type="submission" date="2009-11" db="EMBL/GenBank/DDBJ databases">
        <title>Annotation of Allomyces macrogynus ATCC 38327.</title>
        <authorList>
            <consortium name="The Broad Institute Genome Sequencing Platform"/>
            <person name="Russ C."/>
            <person name="Cuomo C."/>
            <person name="Burger G."/>
            <person name="Gray M.W."/>
            <person name="Holland P.W.H."/>
            <person name="King N."/>
            <person name="Lang F.B.F."/>
            <person name="Roger A.J."/>
            <person name="Ruiz-Trillo I."/>
            <person name="Young S.K."/>
            <person name="Zeng Q."/>
            <person name="Gargeya S."/>
            <person name="Fitzgerald M."/>
            <person name="Haas B."/>
            <person name="Abouelleil A."/>
            <person name="Alvarado L."/>
            <person name="Arachchi H.M."/>
            <person name="Berlin A."/>
            <person name="Chapman S.B."/>
            <person name="Gearin G."/>
            <person name="Goldberg J."/>
            <person name="Griggs A."/>
            <person name="Gujja S."/>
            <person name="Hansen M."/>
            <person name="Heiman D."/>
            <person name="Howarth C."/>
            <person name="Larimer J."/>
            <person name="Lui A."/>
            <person name="MacDonald P.J.P."/>
            <person name="McCowen C."/>
            <person name="Montmayeur A."/>
            <person name="Murphy C."/>
            <person name="Neiman D."/>
            <person name="Pearson M."/>
            <person name="Priest M."/>
            <person name="Roberts A."/>
            <person name="Saif S."/>
            <person name="Shea T."/>
            <person name="Sisk P."/>
            <person name="Stolte C."/>
            <person name="Sykes S."/>
            <person name="Wortman J."/>
            <person name="Nusbaum C."/>
            <person name="Birren B."/>
        </authorList>
    </citation>
    <scope>NUCLEOTIDE SEQUENCE [LARGE SCALE GENOMIC DNA]</scope>
    <source>
        <strain evidence="2 3">ATCC 38327</strain>
    </source>
</reference>
<dbReference type="VEuPathDB" id="FungiDB:AMAG_12670"/>
<reference evidence="3" key="2">
    <citation type="submission" date="2009-11" db="EMBL/GenBank/DDBJ databases">
        <title>The Genome Sequence of Allomyces macrogynus strain ATCC 38327.</title>
        <authorList>
            <consortium name="The Broad Institute Genome Sequencing Platform"/>
            <person name="Russ C."/>
            <person name="Cuomo C."/>
            <person name="Shea T."/>
            <person name="Young S.K."/>
            <person name="Zeng Q."/>
            <person name="Koehrsen M."/>
            <person name="Haas B."/>
            <person name="Borodovsky M."/>
            <person name="Guigo R."/>
            <person name="Alvarado L."/>
            <person name="Berlin A."/>
            <person name="Borenstein D."/>
            <person name="Chen Z."/>
            <person name="Engels R."/>
            <person name="Freedman E."/>
            <person name="Gellesch M."/>
            <person name="Goldberg J."/>
            <person name="Griggs A."/>
            <person name="Gujja S."/>
            <person name="Heiman D."/>
            <person name="Hepburn T."/>
            <person name="Howarth C."/>
            <person name="Jen D."/>
            <person name="Larson L."/>
            <person name="Lewis B."/>
            <person name="Mehta T."/>
            <person name="Park D."/>
            <person name="Pearson M."/>
            <person name="Roberts A."/>
            <person name="Saif S."/>
            <person name="Shenoy N."/>
            <person name="Sisk P."/>
            <person name="Stolte C."/>
            <person name="Sykes S."/>
            <person name="Walk T."/>
            <person name="White J."/>
            <person name="Yandava C."/>
            <person name="Burger G."/>
            <person name="Gray M.W."/>
            <person name="Holland P.W.H."/>
            <person name="King N."/>
            <person name="Lang F.B.F."/>
            <person name="Roger A.J."/>
            <person name="Ruiz-Trillo I."/>
            <person name="Lander E."/>
            <person name="Nusbaum C."/>
        </authorList>
    </citation>
    <scope>NUCLEOTIDE SEQUENCE [LARGE SCALE GENOMIC DNA]</scope>
    <source>
        <strain evidence="3">ATCC 38327</strain>
    </source>
</reference>
<keyword evidence="1" id="KW-0812">Transmembrane</keyword>
<dbReference type="Proteomes" id="UP000054350">
    <property type="component" value="Unassembled WGS sequence"/>
</dbReference>
<protein>
    <submittedName>
        <fullName evidence="2">Uncharacterized protein</fullName>
    </submittedName>
</protein>
<keyword evidence="1" id="KW-0472">Membrane</keyword>